<evidence type="ECO:0000313" key="2">
    <source>
        <dbReference type="EMBL" id="TZF91165.1"/>
    </source>
</evidence>
<dbReference type="Proteomes" id="UP000323164">
    <property type="component" value="Unassembled WGS sequence"/>
</dbReference>
<dbReference type="RefSeq" id="WP_149351828.1">
    <property type="nucleotide sequence ID" value="NZ_VTRV01000016.1"/>
</dbReference>
<evidence type="ECO:0000313" key="3">
    <source>
        <dbReference type="Proteomes" id="UP000323164"/>
    </source>
</evidence>
<proteinExistence type="predicted"/>
<organism evidence="2 3">
    <name type="scientific">Cognatilysobacter lacus</name>
    <dbReference type="NCBI Taxonomy" id="1643323"/>
    <lineage>
        <taxon>Bacteria</taxon>
        <taxon>Pseudomonadati</taxon>
        <taxon>Pseudomonadota</taxon>
        <taxon>Gammaproteobacteria</taxon>
        <taxon>Lysobacterales</taxon>
        <taxon>Lysobacteraceae</taxon>
        <taxon>Cognatilysobacter</taxon>
    </lineage>
</organism>
<keyword evidence="3" id="KW-1185">Reference proteome</keyword>
<dbReference type="PROSITE" id="PS51257">
    <property type="entry name" value="PROKAR_LIPOPROTEIN"/>
    <property type="match status" value="1"/>
</dbReference>
<dbReference type="AlphaFoldDB" id="A0A5D8Z8C2"/>
<sequence length="142" mass="15093">MNRPFALVPLAVIALSGCTRAPTTPPASGEATVLRCDAPGAGDRVYIDIAYAPDGMPMAMPDTCTVASRTNVEWRGPDGNSQAFDIRFKNANPVPSAPDGQLHSKAGRARQQAWGDVQAAPGRYDYAIRAGSKERDPAIIIR</sequence>
<feature type="signal peptide" evidence="1">
    <location>
        <begin position="1"/>
        <end position="21"/>
    </location>
</feature>
<dbReference type="EMBL" id="VTRV01000016">
    <property type="protein sequence ID" value="TZF91165.1"/>
    <property type="molecule type" value="Genomic_DNA"/>
</dbReference>
<gene>
    <name evidence="2" type="ORF">FW784_02740</name>
</gene>
<reference evidence="2 3" key="1">
    <citation type="submission" date="2019-08" db="EMBL/GenBank/DDBJ databases">
        <title>Draft genome sequence of Lysobacter sp. UKS-15.</title>
        <authorList>
            <person name="Im W.-T."/>
        </authorList>
    </citation>
    <scope>NUCLEOTIDE SEQUENCE [LARGE SCALE GENOMIC DNA]</scope>
    <source>
        <strain evidence="2 3">UKS-15</strain>
    </source>
</reference>
<protein>
    <submittedName>
        <fullName evidence="2">Uncharacterized protein</fullName>
    </submittedName>
</protein>
<keyword evidence="1" id="KW-0732">Signal</keyword>
<feature type="chain" id="PRO_5023027355" evidence="1">
    <location>
        <begin position="22"/>
        <end position="142"/>
    </location>
</feature>
<comment type="caution">
    <text evidence="2">The sequence shown here is derived from an EMBL/GenBank/DDBJ whole genome shotgun (WGS) entry which is preliminary data.</text>
</comment>
<accession>A0A5D8Z8C2</accession>
<evidence type="ECO:0000256" key="1">
    <source>
        <dbReference type="SAM" id="SignalP"/>
    </source>
</evidence>
<name>A0A5D8Z8C2_9GAMM</name>
<dbReference type="OrthoDB" id="6026704at2"/>